<evidence type="ECO:0000256" key="10">
    <source>
        <dbReference type="ARBA" id="ARBA00022895"/>
    </source>
</evidence>
<keyword evidence="7" id="KW-0540">Nuclease</keyword>
<dbReference type="InterPro" id="IPR036866">
    <property type="entry name" value="RibonucZ/Hydroxyglut_hydro"/>
</dbReference>
<dbReference type="InterPro" id="IPR001279">
    <property type="entry name" value="Metallo-B-lactamas"/>
</dbReference>
<dbReference type="SUPFAM" id="SSF56281">
    <property type="entry name" value="Metallo-hydrolase/oxidoreductase"/>
    <property type="match status" value="1"/>
</dbReference>
<evidence type="ECO:0000256" key="7">
    <source>
        <dbReference type="ARBA" id="ARBA00022722"/>
    </source>
</evidence>
<keyword evidence="9" id="KW-0378">Hydrolase</keyword>
<evidence type="ECO:0000256" key="4">
    <source>
        <dbReference type="ARBA" id="ARBA00010304"/>
    </source>
</evidence>
<dbReference type="InterPro" id="IPR011084">
    <property type="entry name" value="DRMBL"/>
</dbReference>
<sequence length="655" mass="73219">MSCHQSGNGMVIPGTPIAIDFWNVILKPQAKVFFLTHCHSDHLEGLTSTWRQPIYTTSFNAHWLAKKRKIALATFIIVEAGTSVEVPLDLTGQNKALVTAIDANHVPGAVMFLLQGYFGTILYTGDFRYYPEMPLQPGLNNLQAGDVDVLYLDNTYCHPIYNFPSRDDASLIILNIIKCHPKHRIKLGCRNLGREELYLFLGVQMDELVLVPPAVLLSLQLLRAPEYFTTDPAQSRIHLVPLAQVSQKSHQCWNTEYPTISIRASAMTTIYLPAEEKDPKQEMGDVQCCPVHPCCSEMVATETVLFNDVNDSSPSVNIVGVARSVNAVPNNVDVFSHSSVDIFKEQIQLSPIKNVVSSQLHADSFGDGVQGPMCSTQVERSNEDETELQSNRVLSDPEDIEGTVMKLHSLEENQTKAILSDSLFSAGILNASKSLDLDKIVSHQSDEDTCIKNKSRLNQEPSPQSKFKSKDAGFRCICSQIREYSCANVPGLFNVPYSDHSNFEELRATVTAIKPRSVAPIVAASARIARDPEDKSNMSLFEDLLYKDTGNTHSDTQWKDFYEAQPTKSVQFDGVLRDAPQNRSVAVQQRIARLCEKLPYFSIPDDVSDLMSSNSNALSCHHDLPIKWKRKVIRRKRERRQALGVKRGVHFEELS</sequence>
<evidence type="ECO:0000256" key="6">
    <source>
        <dbReference type="ARBA" id="ARBA00022454"/>
    </source>
</evidence>
<evidence type="ECO:0000313" key="18">
    <source>
        <dbReference type="RefSeq" id="XP_018027121.1"/>
    </source>
</evidence>
<evidence type="ECO:0000256" key="5">
    <source>
        <dbReference type="ARBA" id="ARBA00012865"/>
    </source>
</evidence>
<evidence type="ECO:0000313" key="17">
    <source>
        <dbReference type="Proteomes" id="UP000694843"/>
    </source>
</evidence>
<reference evidence="18" key="1">
    <citation type="submission" date="2025-08" db="UniProtKB">
        <authorList>
            <consortium name="RefSeq"/>
        </authorList>
    </citation>
    <scope>IDENTIFICATION</scope>
    <source>
        <tissue evidence="18">Whole organism</tissue>
    </source>
</reference>
<dbReference type="GO" id="GO:0006303">
    <property type="term" value="P:double-strand break repair via nonhomologous end joining"/>
    <property type="evidence" value="ECO:0007669"/>
    <property type="project" value="TreeGrafter"/>
</dbReference>
<dbReference type="GeneID" id="108682467"/>
<dbReference type="GO" id="GO:0036297">
    <property type="term" value="P:interstrand cross-link repair"/>
    <property type="evidence" value="ECO:0007669"/>
    <property type="project" value="TreeGrafter"/>
</dbReference>
<organism evidence="17 18">
    <name type="scientific">Hyalella azteca</name>
    <name type="common">Amphipod</name>
    <dbReference type="NCBI Taxonomy" id="294128"/>
    <lineage>
        <taxon>Eukaryota</taxon>
        <taxon>Metazoa</taxon>
        <taxon>Ecdysozoa</taxon>
        <taxon>Arthropoda</taxon>
        <taxon>Crustacea</taxon>
        <taxon>Multicrustacea</taxon>
        <taxon>Malacostraca</taxon>
        <taxon>Eumalacostraca</taxon>
        <taxon>Peracarida</taxon>
        <taxon>Amphipoda</taxon>
        <taxon>Senticaudata</taxon>
        <taxon>Talitrida</taxon>
        <taxon>Talitroidea</taxon>
        <taxon>Hyalellidae</taxon>
        <taxon>Hyalella</taxon>
    </lineage>
</organism>
<dbReference type="PANTHER" id="PTHR23240">
    <property type="entry name" value="DNA CROSS-LINK REPAIR PROTEIN PSO2/SNM1-RELATED"/>
    <property type="match status" value="1"/>
</dbReference>
<evidence type="ECO:0000256" key="14">
    <source>
        <dbReference type="ARBA" id="ARBA00041693"/>
    </source>
</evidence>
<evidence type="ECO:0000256" key="8">
    <source>
        <dbReference type="ARBA" id="ARBA00022763"/>
    </source>
</evidence>
<accession>A0A8B7PNW2</accession>
<evidence type="ECO:0000256" key="13">
    <source>
        <dbReference type="ARBA" id="ARBA00039555"/>
    </source>
</evidence>
<keyword evidence="12" id="KW-0539">Nucleus</keyword>
<keyword evidence="6" id="KW-0158">Chromosome</keyword>
<evidence type="ECO:0000256" key="1">
    <source>
        <dbReference type="ARBA" id="ARBA00001526"/>
    </source>
</evidence>
<dbReference type="GO" id="GO:0000723">
    <property type="term" value="P:telomere maintenance"/>
    <property type="evidence" value="ECO:0007669"/>
    <property type="project" value="TreeGrafter"/>
</dbReference>
<keyword evidence="11" id="KW-0234">DNA repair</keyword>
<dbReference type="GO" id="GO:0031123">
    <property type="term" value="P:RNA 3'-end processing"/>
    <property type="evidence" value="ECO:0007669"/>
    <property type="project" value="UniProtKB-ARBA"/>
</dbReference>
<dbReference type="SMART" id="SM00849">
    <property type="entry name" value="Lactamase_B"/>
    <property type="match status" value="1"/>
</dbReference>
<comment type="catalytic activity">
    <reaction evidence="1">
        <text>a beta-lactam + H2O = a substituted beta-amino acid</text>
        <dbReference type="Rhea" id="RHEA:20401"/>
        <dbReference type="ChEBI" id="CHEBI:15377"/>
        <dbReference type="ChEBI" id="CHEBI:35627"/>
        <dbReference type="ChEBI" id="CHEBI:140347"/>
        <dbReference type="EC" id="3.5.2.6"/>
    </reaction>
</comment>
<dbReference type="PANTHER" id="PTHR23240:SF26">
    <property type="entry name" value="5' EXONUCLEASE APOLLO"/>
    <property type="match status" value="1"/>
</dbReference>
<dbReference type="EC" id="3.5.2.6" evidence="5"/>
<dbReference type="RefSeq" id="XP_018027121.1">
    <property type="nucleotide sequence ID" value="XM_018171632.2"/>
</dbReference>
<dbReference type="Pfam" id="PF07522">
    <property type="entry name" value="DRMBL"/>
    <property type="match status" value="1"/>
</dbReference>
<dbReference type="Gene3D" id="3.60.15.10">
    <property type="entry name" value="Ribonuclease Z/Hydroxyacylglutathione hydrolase-like"/>
    <property type="match status" value="1"/>
</dbReference>
<dbReference type="GO" id="GO:0035312">
    <property type="term" value="F:5'-3' DNA exonuclease activity"/>
    <property type="evidence" value="ECO:0007669"/>
    <property type="project" value="TreeGrafter"/>
</dbReference>
<feature type="domain" description="Metallo-beta-lactamase" evidence="16">
    <location>
        <begin position="6"/>
        <end position="183"/>
    </location>
</feature>
<proteinExistence type="inferred from homology"/>
<dbReference type="Proteomes" id="UP000694843">
    <property type="component" value="Unplaced"/>
</dbReference>
<evidence type="ECO:0000256" key="2">
    <source>
        <dbReference type="ARBA" id="ARBA00004123"/>
    </source>
</evidence>
<dbReference type="GO" id="GO:0003684">
    <property type="term" value="F:damaged DNA binding"/>
    <property type="evidence" value="ECO:0007669"/>
    <property type="project" value="TreeGrafter"/>
</dbReference>
<evidence type="ECO:0000256" key="11">
    <source>
        <dbReference type="ARBA" id="ARBA00023204"/>
    </source>
</evidence>
<dbReference type="GO" id="GO:0005634">
    <property type="term" value="C:nucleus"/>
    <property type="evidence" value="ECO:0007669"/>
    <property type="project" value="UniProtKB-SubCell"/>
</dbReference>
<protein>
    <recommendedName>
        <fullName evidence="13">5' exonuclease Apollo</fullName>
        <ecNumber evidence="5">3.5.2.6</ecNumber>
    </recommendedName>
    <alternativeName>
        <fullName evidence="14">DNA cross-link repair 1B protein</fullName>
    </alternativeName>
    <alternativeName>
        <fullName evidence="15">SNM1 homolog B</fullName>
    </alternativeName>
</protein>
<keyword evidence="8" id="KW-0227">DNA damage</keyword>
<dbReference type="KEGG" id="hazt:108682467"/>
<comment type="subcellular location">
    <subcellularLocation>
        <location evidence="3">Chromosome</location>
        <location evidence="3">Telomere</location>
    </subcellularLocation>
    <subcellularLocation>
        <location evidence="2">Nucleus</location>
    </subcellularLocation>
</comment>
<dbReference type="OrthoDB" id="262529at2759"/>
<keyword evidence="17" id="KW-1185">Reference proteome</keyword>
<dbReference type="GO" id="GO:0000781">
    <property type="term" value="C:chromosome, telomeric region"/>
    <property type="evidence" value="ECO:0007669"/>
    <property type="project" value="UniProtKB-SubCell"/>
</dbReference>
<dbReference type="AlphaFoldDB" id="A0A8B7PNW2"/>
<gene>
    <name evidence="18" type="primary">LOC108682467</name>
</gene>
<evidence type="ECO:0000256" key="9">
    <source>
        <dbReference type="ARBA" id="ARBA00022801"/>
    </source>
</evidence>
<keyword evidence="10" id="KW-0779">Telomere</keyword>
<comment type="similarity">
    <text evidence="4">Belongs to the DNA repair metallo-beta-lactamase (DRMBL) family.</text>
</comment>
<evidence type="ECO:0000256" key="15">
    <source>
        <dbReference type="ARBA" id="ARBA00042738"/>
    </source>
</evidence>
<dbReference type="GO" id="GO:0008800">
    <property type="term" value="F:beta-lactamase activity"/>
    <property type="evidence" value="ECO:0007669"/>
    <property type="project" value="UniProtKB-EC"/>
</dbReference>
<evidence type="ECO:0000256" key="3">
    <source>
        <dbReference type="ARBA" id="ARBA00004574"/>
    </source>
</evidence>
<name>A0A8B7PNW2_HYAAZ</name>
<dbReference type="Gene3D" id="3.40.50.12650">
    <property type="match status" value="1"/>
</dbReference>
<evidence type="ECO:0000259" key="16">
    <source>
        <dbReference type="SMART" id="SM00849"/>
    </source>
</evidence>
<evidence type="ECO:0000256" key="12">
    <source>
        <dbReference type="ARBA" id="ARBA00023242"/>
    </source>
</evidence>